<evidence type="ECO:0000313" key="3">
    <source>
        <dbReference type="Proteomes" id="UP000324222"/>
    </source>
</evidence>
<accession>A0A5B7D099</accession>
<gene>
    <name evidence="2" type="ORF">E2C01_007199</name>
</gene>
<organism evidence="2 3">
    <name type="scientific">Portunus trituberculatus</name>
    <name type="common">Swimming crab</name>
    <name type="synonym">Neptunus trituberculatus</name>
    <dbReference type="NCBI Taxonomy" id="210409"/>
    <lineage>
        <taxon>Eukaryota</taxon>
        <taxon>Metazoa</taxon>
        <taxon>Ecdysozoa</taxon>
        <taxon>Arthropoda</taxon>
        <taxon>Crustacea</taxon>
        <taxon>Multicrustacea</taxon>
        <taxon>Malacostraca</taxon>
        <taxon>Eumalacostraca</taxon>
        <taxon>Eucarida</taxon>
        <taxon>Decapoda</taxon>
        <taxon>Pleocyemata</taxon>
        <taxon>Brachyura</taxon>
        <taxon>Eubrachyura</taxon>
        <taxon>Portunoidea</taxon>
        <taxon>Portunidae</taxon>
        <taxon>Portuninae</taxon>
        <taxon>Portunus</taxon>
    </lineage>
</organism>
<dbReference type="EMBL" id="VSRR010000352">
    <property type="protein sequence ID" value="MPC14434.1"/>
    <property type="molecule type" value="Genomic_DNA"/>
</dbReference>
<dbReference type="AlphaFoldDB" id="A0A5B7D099"/>
<protein>
    <submittedName>
        <fullName evidence="2">Uncharacterized protein</fullName>
    </submittedName>
</protein>
<evidence type="ECO:0000313" key="2">
    <source>
        <dbReference type="EMBL" id="MPC14434.1"/>
    </source>
</evidence>
<keyword evidence="3" id="KW-1185">Reference proteome</keyword>
<sequence>MNTSLGTASAPDIHQAAHWRFRVSGIRYSPIPRGTGSGTGSDGSARPRNQFLEYLSYGSSPPLIFMQD</sequence>
<comment type="caution">
    <text evidence="2">The sequence shown here is derived from an EMBL/GenBank/DDBJ whole genome shotgun (WGS) entry which is preliminary data.</text>
</comment>
<evidence type="ECO:0000256" key="1">
    <source>
        <dbReference type="SAM" id="MobiDB-lite"/>
    </source>
</evidence>
<name>A0A5B7D099_PORTR</name>
<feature type="region of interest" description="Disordered" evidence="1">
    <location>
        <begin position="28"/>
        <end position="47"/>
    </location>
</feature>
<dbReference type="Proteomes" id="UP000324222">
    <property type="component" value="Unassembled WGS sequence"/>
</dbReference>
<reference evidence="2 3" key="1">
    <citation type="submission" date="2019-05" db="EMBL/GenBank/DDBJ databases">
        <title>Another draft genome of Portunus trituberculatus and its Hox gene families provides insights of decapod evolution.</title>
        <authorList>
            <person name="Jeong J.-H."/>
            <person name="Song I."/>
            <person name="Kim S."/>
            <person name="Choi T."/>
            <person name="Kim D."/>
            <person name="Ryu S."/>
            <person name="Kim W."/>
        </authorList>
    </citation>
    <scope>NUCLEOTIDE SEQUENCE [LARGE SCALE GENOMIC DNA]</scope>
    <source>
        <tissue evidence="2">Muscle</tissue>
    </source>
</reference>
<proteinExistence type="predicted"/>